<dbReference type="InterPro" id="IPR011990">
    <property type="entry name" value="TPR-like_helical_dom_sf"/>
</dbReference>
<comment type="caution">
    <text evidence="5">The sequence shown here is derived from an EMBL/GenBank/DDBJ whole genome shotgun (WGS) entry which is preliminary data.</text>
</comment>
<dbReference type="PROSITE" id="PS50005">
    <property type="entry name" value="TPR"/>
    <property type="match status" value="1"/>
</dbReference>
<dbReference type="VEuPathDB" id="ToxoDB:TGCAST_305150"/>
<dbReference type="SUPFAM" id="SSF48452">
    <property type="entry name" value="TPR-like"/>
    <property type="match status" value="2"/>
</dbReference>
<feature type="repeat" description="TPR" evidence="3">
    <location>
        <begin position="1068"/>
        <end position="1101"/>
    </location>
</feature>
<dbReference type="EMBL" id="AHIV02001942">
    <property type="protein sequence ID" value="RQX67856.1"/>
    <property type="molecule type" value="Genomic_DNA"/>
</dbReference>
<dbReference type="GO" id="GO:0060271">
    <property type="term" value="P:cilium assembly"/>
    <property type="evidence" value="ECO:0007669"/>
    <property type="project" value="TreeGrafter"/>
</dbReference>
<dbReference type="PANTHER" id="PTHR44314">
    <property type="entry name" value="CILIA- AND FLAGELLA-ASSOCIATED PROTEIN 70"/>
    <property type="match status" value="1"/>
</dbReference>
<feature type="compositionally biased region" description="Basic and acidic residues" evidence="4">
    <location>
        <begin position="191"/>
        <end position="205"/>
    </location>
</feature>
<feature type="compositionally biased region" description="Basic residues" evidence="4">
    <location>
        <begin position="302"/>
        <end position="311"/>
    </location>
</feature>
<dbReference type="Gene3D" id="1.25.40.10">
    <property type="entry name" value="Tetratricopeptide repeat domain"/>
    <property type="match status" value="2"/>
</dbReference>
<feature type="compositionally biased region" description="Basic and acidic residues" evidence="4">
    <location>
        <begin position="516"/>
        <end position="527"/>
    </location>
</feature>
<feature type="region of interest" description="Disordered" evidence="4">
    <location>
        <begin position="449"/>
        <end position="471"/>
    </location>
</feature>
<feature type="region of interest" description="Disordered" evidence="4">
    <location>
        <begin position="191"/>
        <end position="253"/>
    </location>
</feature>
<organism evidence="5 6">
    <name type="scientific">Toxoplasma gondii CAST</name>
    <dbReference type="NCBI Taxonomy" id="943122"/>
    <lineage>
        <taxon>Eukaryota</taxon>
        <taxon>Sar</taxon>
        <taxon>Alveolata</taxon>
        <taxon>Apicomplexa</taxon>
        <taxon>Conoidasida</taxon>
        <taxon>Coccidia</taxon>
        <taxon>Eucoccidiorida</taxon>
        <taxon>Eimeriorina</taxon>
        <taxon>Sarcocystidae</taxon>
        <taxon>Toxoplasma</taxon>
    </lineage>
</organism>
<dbReference type="GO" id="GO:0070062">
    <property type="term" value="C:extracellular exosome"/>
    <property type="evidence" value="ECO:0007669"/>
    <property type="project" value="TreeGrafter"/>
</dbReference>
<feature type="compositionally biased region" description="Basic and acidic residues" evidence="4">
    <location>
        <begin position="212"/>
        <end position="229"/>
    </location>
</feature>
<feature type="compositionally biased region" description="Low complexity" evidence="4">
    <location>
        <begin position="460"/>
        <end position="471"/>
    </location>
</feature>
<evidence type="ECO:0000256" key="2">
    <source>
        <dbReference type="ARBA" id="ARBA00022803"/>
    </source>
</evidence>
<dbReference type="Pfam" id="PF13432">
    <property type="entry name" value="TPR_16"/>
    <property type="match status" value="1"/>
</dbReference>
<evidence type="ECO:0000256" key="1">
    <source>
        <dbReference type="ARBA" id="ARBA00022737"/>
    </source>
</evidence>
<feature type="compositionally biased region" description="Basic and acidic residues" evidence="4">
    <location>
        <begin position="829"/>
        <end position="844"/>
    </location>
</feature>
<dbReference type="InterPro" id="IPR019734">
    <property type="entry name" value="TPR_rpt"/>
</dbReference>
<dbReference type="Proteomes" id="UP000284452">
    <property type="component" value="Unassembled WGS sequence"/>
</dbReference>
<evidence type="ECO:0000313" key="6">
    <source>
        <dbReference type="Proteomes" id="UP000284452"/>
    </source>
</evidence>
<sequence length="1377" mass="153247">MDPQEHRNSSLTWSFQVKKIKNLPKEVPTQVEISGSHVLDGLCNKQMVFKIFDATPELKGRYVIGKAEVDATALIHESTELETEILFALENDYFALLGLSDEEVKETVSAEISITASASLGPPEDRGDWNMFSVKVEEVSNLPSSLAYFGLNASQDAECHPFNYSIHVLGAKIGGGSLMFPSVAVSEKTEKTEKSSLLGKNEKVGRTSKGMEVLEKKAGKKLPETRTKSSNEATSEGSDALSEGGAGAQSPAVSWGRNSERRFYRGRQFLSELLYTVDSVGGLWAYFLPRLKRERNEEKGKGNAKHGKVAPRGKTANKGDTSQALYDACKHFAGRAWIPLDALRRGDKEIDGSFEVVSFQFSRDGRLPHLASALSSERSANKLESGTPEPPATFADSGTRVKLRIQLRFPLQALEPRCPPLFLPPSLGAEKGESLSFASVSSAALPCARARESEGEETSLRSSSSLWDSLPSKSSLREFEASVKQGVKWIARELSEHVSLEEQRILATAATRKTNKTREKKGVRLNRETPQAEESPDATETVPGKAQSGNGDHRDEEGESEEEQVRREFLQRLKENGCYDELFQKVKKSVTLVIRDKLRKDVSLATAVMTATRGRTPQTLTEDMLLQKLDKLLSETFVFLVDTMQQLINHTTTESQNLRELASLHPANALFPGERDGEGQEERLQRLAFESEVVDDVERSVQLHKQLIVLAEKRKDKKIAVLWCSLARVLLRHGEHRVEEAEQALWESIRAQGSAEKASEDTWLMLGSCCLHRKRYKDAEMAFASAVRRCGETEKNAKTPSLSVSPPVEGLSPSLSLSLGGGVGWHSGSAREHESGESRQEKSACSDNASARSSPASTMAPQVLPFFFLSVCHYLAGDTASFEKYLALAFKPAAFFENERDLNAPPDDESEEENPGNEKSGEDTQTSCTNPAWPEGIFDELEEMLPIFPKETFFEPATVDFPILAFLLLLLKFGLPSLCLSFFDRADDFFHSATSQSGLFTFVKAKALFLRKDFVGAARALRELLQSGPRHRQALALLAESYYRLHLVHPAVEFFLKSIDFLDQPRDSVIYLRLGELMLRQKNYEEAHKFYRKSLEYAITSEGWLGVAVSLYRLGNLRGALEAAMASNEQDKDRGETWGYLALCLLSTDRVGEADLCTRFLIKNLRKNSRGGLAALGGATTEKTVRKIDPDLLLADCVEIKYIDWGGGLLVEVADTYLCKKGHYGAQTAKDLAEMALHECPENAAAHKVLSQALEWQGQSEAALGELLSVMRYVVENFKDAFRQKRKCFYDLFYDVEEQHEVVHEEEKRFAEQKLAVQAKLSEAYDQCRNLFPLLSSSEPIQEAARMHKKYLEELSRLSVSSLEPGALTERELESDL</sequence>
<name>A0A425HPL5_TOXGO</name>
<evidence type="ECO:0000313" key="5">
    <source>
        <dbReference type="EMBL" id="RQX67856.1"/>
    </source>
</evidence>
<keyword evidence="1" id="KW-0677">Repeat</keyword>
<protein>
    <submittedName>
        <fullName evidence="5">Tetratricopeptide repeat-containing protein</fullName>
    </submittedName>
</protein>
<feature type="region of interest" description="Disordered" evidence="4">
    <location>
        <begin position="297"/>
        <end position="320"/>
    </location>
</feature>
<evidence type="ECO:0000256" key="4">
    <source>
        <dbReference type="SAM" id="MobiDB-lite"/>
    </source>
</evidence>
<reference evidence="5 6" key="1">
    <citation type="submission" date="2017-10" db="EMBL/GenBank/DDBJ databases">
        <authorList>
            <person name="Sibley D."/>
            <person name="Venepally P."/>
            <person name="Karamycheva S."/>
            <person name="Hadjithomas M."/>
            <person name="Khan A."/>
            <person name="Brunk B."/>
            <person name="Roos D."/>
            <person name="Caler E."/>
            <person name="Lorenzi H."/>
        </authorList>
    </citation>
    <scope>NUCLEOTIDE SEQUENCE [LARGE SCALE GENOMIC DNA]</scope>
    <source>
        <strain evidence="5 6">CAST</strain>
    </source>
</reference>
<feature type="compositionally biased region" description="Acidic residues" evidence="4">
    <location>
        <begin position="906"/>
        <end position="915"/>
    </location>
</feature>
<evidence type="ECO:0000256" key="3">
    <source>
        <dbReference type="PROSITE-ProRule" id="PRU00339"/>
    </source>
</evidence>
<gene>
    <name evidence="5" type="ORF">TGCAST_305150</name>
</gene>
<dbReference type="InterPro" id="IPR052628">
    <property type="entry name" value="CFAP70"/>
</dbReference>
<dbReference type="SMART" id="SM00028">
    <property type="entry name" value="TPR"/>
    <property type="match status" value="4"/>
</dbReference>
<feature type="compositionally biased region" description="Polar residues" evidence="4">
    <location>
        <begin position="845"/>
        <end position="856"/>
    </location>
</feature>
<dbReference type="GO" id="GO:0031514">
    <property type="term" value="C:motile cilium"/>
    <property type="evidence" value="ECO:0007669"/>
    <property type="project" value="TreeGrafter"/>
</dbReference>
<dbReference type="SMR" id="A0A425HPL5"/>
<feature type="region of interest" description="Disordered" evidence="4">
    <location>
        <begin position="824"/>
        <end position="856"/>
    </location>
</feature>
<feature type="region of interest" description="Disordered" evidence="4">
    <location>
        <begin position="511"/>
        <end position="566"/>
    </location>
</feature>
<accession>A0A425HPL5</accession>
<feature type="region of interest" description="Disordered" evidence="4">
    <location>
        <begin position="900"/>
        <end position="932"/>
    </location>
</feature>
<keyword evidence="2 3" id="KW-0802">TPR repeat</keyword>
<dbReference type="GO" id="GO:0003341">
    <property type="term" value="P:cilium movement"/>
    <property type="evidence" value="ECO:0007669"/>
    <property type="project" value="TreeGrafter"/>
</dbReference>
<proteinExistence type="predicted"/>
<dbReference type="PANTHER" id="PTHR44314:SF1">
    <property type="entry name" value="CILIA- AND FLAGELLA-ASSOCIATED PROTEIN 70"/>
    <property type="match status" value="1"/>
</dbReference>